<feature type="region of interest" description="Disordered" evidence="1">
    <location>
        <begin position="246"/>
        <end position="276"/>
    </location>
</feature>
<feature type="compositionally biased region" description="Low complexity" evidence="1">
    <location>
        <begin position="122"/>
        <end position="136"/>
    </location>
</feature>
<evidence type="ECO:0000256" key="1">
    <source>
        <dbReference type="SAM" id="MobiDB-lite"/>
    </source>
</evidence>
<sequence length="588" mass="58236">MRLEFAATNYSTFMGDLLQAPARQASGGGHTAAADGGGIASARGCAGGLLRVQVVVEAGGEAVAEGGGGSGWSASEVRPLHWLPPPPPLVPPAATNPALPPGGGATASSSSAAAVAAAAATGATTPASGPPGSAAAELRPGVASPPPGTSDWCAAADAFACAAAAGPAPAPLGVSSLEWLVLRLPWYRFGLCAFAAQWGALAGAALLAALLARRGPAAPAPAWRAAARQLVGAWLRRLRLVPRATRGGRGAGGGGQVVGGGDREGSRCREMEARGGAAADEGGLSAAAAGGGGAGDCGGAGDDGCAEAAPLLQCDTQQAASSSAGPSPRGPRRSRSGGNHGGGGPAVTAAQAPAEAASRPTAVPDRPPLLLRLWPLRDFAALARRRPSPWFHGPWLALLSYWAYLAVGPWLLAEFVAGEGPAPTERTGRYGVLTVYGIFMPWSGGWTTAPSLDFAVIVNAVWALNVAPAALLCASAAARLGGLAAAGQLQGGRRGAAADVTGPVAVAAAALLSPPQAVALLSIGVVNVLLGWKLWAGLGWAPVLVSPGVGWLLPLTVTWLYWARRCAVTGAAAASGSTGAMGRQRWHD</sequence>
<feature type="transmembrane region" description="Helical" evidence="2">
    <location>
        <begin position="454"/>
        <end position="474"/>
    </location>
</feature>
<feature type="region of interest" description="Disordered" evidence="1">
    <location>
        <begin position="316"/>
        <end position="363"/>
    </location>
</feature>
<protein>
    <submittedName>
        <fullName evidence="3">Uncharacterized protein</fullName>
    </submittedName>
</protein>
<feature type="transmembrane region" description="Helical" evidence="2">
    <location>
        <begin position="394"/>
        <end position="413"/>
    </location>
</feature>
<keyword evidence="2" id="KW-0472">Membrane</keyword>
<feature type="compositionally biased region" description="Pro residues" evidence="1">
    <location>
        <begin position="82"/>
        <end position="91"/>
    </location>
</feature>
<dbReference type="Proteomes" id="UP000236333">
    <property type="component" value="Unassembled WGS sequence"/>
</dbReference>
<organism evidence="3 4">
    <name type="scientific">Tetrabaena socialis</name>
    <dbReference type="NCBI Taxonomy" id="47790"/>
    <lineage>
        <taxon>Eukaryota</taxon>
        <taxon>Viridiplantae</taxon>
        <taxon>Chlorophyta</taxon>
        <taxon>core chlorophytes</taxon>
        <taxon>Chlorophyceae</taxon>
        <taxon>CS clade</taxon>
        <taxon>Chlamydomonadales</taxon>
        <taxon>Tetrabaenaceae</taxon>
        <taxon>Tetrabaena</taxon>
    </lineage>
</organism>
<feature type="compositionally biased region" description="Basic and acidic residues" evidence="1">
    <location>
        <begin position="261"/>
        <end position="273"/>
    </location>
</feature>
<comment type="caution">
    <text evidence="3">The sequence shown here is derived from an EMBL/GenBank/DDBJ whole genome shotgun (WGS) entry which is preliminary data.</text>
</comment>
<feature type="compositionally biased region" description="Low complexity" evidence="1">
    <location>
        <begin position="346"/>
        <end position="363"/>
    </location>
</feature>
<name>A0A2J7ZH20_9CHLO</name>
<evidence type="ECO:0000256" key="2">
    <source>
        <dbReference type="SAM" id="Phobius"/>
    </source>
</evidence>
<keyword evidence="4" id="KW-1185">Reference proteome</keyword>
<proteinExistence type="predicted"/>
<keyword evidence="2" id="KW-0812">Transmembrane</keyword>
<gene>
    <name evidence="3" type="ORF">TSOC_014689</name>
</gene>
<feature type="region of interest" description="Disordered" evidence="1">
    <location>
        <begin position="122"/>
        <end position="147"/>
    </location>
</feature>
<reference evidence="3 4" key="1">
    <citation type="journal article" date="2017" name="Mol. Biol. Evol.">
        <title>The 4-celled Tetrabaena socialis nuclear genome reveals the essential components for genetic control of cell number at the origin of multicellularity in the volvocine lineage.</title>
        <authorList>
            <person name="Featherston J."/>
            <person name="Arakaki Y."/>
            <person name="Hanschen E.R."/>
            <person name="Ferris P.J."/>
            <person name="Michod R.E."/>
            <person name="Olson B.J.S.C."/>
            <person name="Nozaki H."/>
            <person name="Durand P.M."/>
        </authorList>
    </citation>
    <scope>NUCLEOTIDE SEQUENCE [LARGE SCALE GENOMIC DNA]</scope>
    <source>
        <strain evidence="3 4">NIES-571</strain>
    </source>
</reference>
<feature type="transmembrane region" description="Helical" evidence="2">
    <location>
        <begin position="541"/>
        <end position="562"/>
    </location>
</feature>
<accession>A0A2J7ZH20</accession>
<feature type="region of interest" description="Disordered" evidence="1">
    <location>
        <begin position="64"/>
        <end position="106"/>
    </location>
</feature>
<feature type="compositionally biased region" description="Gly residues" evidence="1">
    <location>
        <begin position="247"/>
        <end position="260"/>
    </location>
</feature>
<evidence type="ECO:0000313" key="4">
    <source>
        <dbReference type="Proteomes" id="UP000236333"/>
    </source>
</evidence>
<keyword evidence="2" id="KW-1133">Transmembrane helix</keyword>
<evidence type="ECO:0000313" key="3">
    <source>
        <dbReference type="EMBL" id="PNG99529.1"/>
    </source>
</evidence>
<dbReference type="AlphaFoldDB" id="A0A2J7ZH20"/>
<dbReference type="EMBL" id="PGGS01002671">
    <property type="protein sequence ID" value="PNG99529.1"/>
    <property type="molecule type" value="Genomic_DNA"/>
</dbReference>